<dbReference type="KEGG" id="taa:NMY3_02496"/>
<reference evidence="2" key="1">
    <citation type="submission" date="2015-10" db="EMBL/GenBank/DDBJ databases">
        <title>Niche specialization of a soil ammonia-oxidizing archaeon, Candidatus Nitrosocosmicus oleophilus.</title>
        <authorList>
            <person name="Jung M.-Y."/>
            <person name="Rhee S.-K."/>
        </authorList>
    </citation>
    <scope>NUCLEOTIDE SEQUENCE [LARGE SCALE GENOMIC DNA]</scope>
    <source>
        <strain evidence="2">MY3</strain>
    </source>
</reference>
<dbReference type="AlphaFoldDB" id="A0A654LZ14"/>
<sequence length="69" mass="8053">MNSSKIFGKDLIYTYYSNLGPTKSKEIMIRNNTDLFKIIFTTQTDEFHKFLPNINKIIDSFQIGTTKLD</sequence>
<gene>
    <name evidence="1" type="ORF">NMY3_02496</name>
</gene>
<protein>
    <submittedName>
        <fullName evidence="1">Uncharacterized protein</fullName>
    </submittedName>
</protein>
<proteinExistence type="predicted"/>
<keyword evidence="2" id="KW-1185">Reference proteome</keyword>
<name>A0A654LZ14_9ARCH</name>
<organism evidence="1 2">
    <name type="scientific">Candidatus Nitrosocosmicus oleophilus</name>
    <dbReference type="NCBI Taxonomy" id="1353260"/>
    <lineage>
        <taxon>Archaea</taxon>
        <taxon>Nitrososphaerota</taxon>
        <taxon>Nitrososphaeria</taxon>
        <taxon>Nitrososphaerales</taxon>
        <taxon>Nitrososphaeraceae</taxon>
        <taxon>Candidatus Nitrosocosmicus</taxon>
    </lineage>
</organism>
<dbReference type="Proteomes" id="UP000058925">
    <property type="component" value="Chromosome"/>
</dbReference>
<dbReference type="EMBL" id="CP012850">
    <property type="protein sequence ID" value="ALI36688.1"/>
    <property type="molecule type" value="Genomic_DNA"/>
</dbReference>
<evidence type="ECO:0000313" key="2">
    <source>
        <dbReference type="Proteomes" id="UP000058925"/>
    </source>
</evidence>
<accession>A0A654LZ14</accession>
<evidence type="ECO:0000313" key="1">
    <source>
        <dbReference type="EMBL" id="ALI36688.1"/>
    </source>
</evidence>